<protein>
    <submittedName>
        <fullName evidence="6">Isoprenylcysteine carboxyl methyltransferase family protein</fullName>
    </submittedName>
</protein>
<dbReference type="GO" id="GO:0032259">
    <property type="term" value="P:methylation"/>
    <property type="evidence" value="ECO:0007669"/>
    <property type="project" value="UniProtKB-KW"/>
</dbReference>
<evidence type="ECO:0000256" key="2">
    <source>
        <dbReference type="ARBA" id="ARBA00022692"/>
    </source>
</evidence>
<dbReference type="Proteomes" id="UP001596142">
    <property type="component" value="Unassembled WGS sequence"/>
</dbReference>
<feature type="transmembrane region" description="Helical" evidence="5">
    <location>
        <begin position="70"/>
        <end position="90"/>
    </location>
</feature>
<accession>A0ABW0YN28</accession>
<dbReference type="PANTHER" id="PTHR43847:SF1">
    <property type="entry name" value="BLL3993 PROTEIN"/>
    <property type="match status" value="1"/>
</dbReference>
<comment type="caution">
    <text evidence="6">The sequence shown here is derived from an EMBL/GenBank/DDBJ whole genome shotgun (WGS) entry which is preliminary data.</text>
</comment>
<evidence type="ECO:0000256" key="3">
    <source>
        <dbReference type="ARBA" id="ARBA00022989"/>
    </source>
</evidence>
<proteinExistence type="predicted"/>
<dbReference type="Gene3D" id="1.20.120.1630">
    <property type="match status" value="1"/>
</dbReference>
<name>A0ABW0YN28_9BACI</name>
<keyword evidence="4 5" id="KW-0472">Membrane</keyword>
<keyword evidence="6" id="KW-0808">Transferase</keyword>
<feature type="transmembrane region" description="Helical" evidence="5">
    <location>
        <begin position="129"/>
        <end position="156"/>
    </location>
</feature>
<dbReference type="Pfam" id="PF04140">
    <property type="entry name" value="ICMT"/>
    <property type="match status" value="1"/>
</dbReference>
<keyword evidence="3 5" id="KW-1133">Transmembrane helix</keyword>
<sequence length="182" mass="20732">MVFFSILVAIVIIQRLIELLYAKRNEKWMKAEGAVEYGSKHYPFIVLLHVLFFLSILIEGTINEGQTGPGWFFFFLLFIAAQVMRVWALASLGKFWNTKIIVLPGENKVAKGPYRWVKHPNYIVVATEIAALPLIFGAYFTAIVFTILNALLLLFVRIPAEEKALTALKQEQAERKVSVSRE</sequence>
<evidence type="ECO:0000313" key="7">
    <source>
        <dbReference type="Proteomes" id="UP001596142"/>
    </source>
</evidence>
<keyword evidence="6" id="KW-0489">Methyltransferase</keyword>
<evidence type="ECO:0000256" key="4">
    <source>
        <dbReference type="ARBA" id="ARBA00023136"/>
    </source>
</evidence>
<keyword evidence="2 5" id="KW-0812">Transmembrane</keyword>
<gene>
    <name evidence="6" type="ORF">ACFPU1_14085</name>
</gene>
<dbReference type="GO" id="GO:0008168">
    <property type="term" value="F:methyltransferase activity"/>
    <property type="evidence" value="ECO:0007669"/>
    <property type="project" value="UniProtKB-KW"/>
</dbReference>
<evidence type="ECO:0000256" key="5">
    <source>
        <dbReference type="SAM" id="Phobius"/>
    </source>
</evidence>
<evidence type="ECO:0000313" key="6">
    <source>
        <dbReference type="EMBL" id="MFC5713895.1"/>
    </source>
</evidence>
<evidence type="ECO:0000256" key="1">
    <source>
        <dbReference type="ARBA" id="ARBA00004141"/>
    </source>
</evidence>
<feature type="transmembrane region" description="Helical" evidence="5">
    <location>
        <begin position="41"/>
        <end position="58"/>
    </location>
</feature>
<dbReference type="InterPro" id="IPR007269">
    <property type="entry name" value="ICMT_MeTrfase"/>
</dbReference>
<dbReference type="RefSeq" id="WP_385942249.1">
    <property type="nucleotide sequence ID" value="NZ_JBHSOZ010000008.1"/>
</dbReference>
<dbReference type="EMBL" id="JBHSOZ010000008">
    <property type="protein sequence ID" value="MFC5713895.1"/>
    <property type="molecule type" value="Genomic_DNA"/>
</dbReference>
<keyword evidence="7" id="KW-1185">Reference proteome</keyword>
<dbReference type="InterPro" id="IPR052527">
    <property type="entry name" value="Metal_cation-efflux_comp"/>
</dbReference>
<comment type="subcellular location">
    <subcellularLocation>
        <location evidence="1">Membrane</location>
        <topology evidence="1">Multi-pass membrane protein</topology>
    </subcellularLocation>
</comment>
<organism evidence="6 7">
    <name type="scientific">Thalassorhabdus alkalitolerans</name>
    <dbReference type="NCBI Taxonomy" id="2282697"/>
    <lineage>
        <taxon>Bacteria</taxon>
        <taxon>Bacillati</taxon>
        <taxon>Bacillota</taxon>
        <taxon>Bacilli</taxon>
        <taxon>Bacillales</taxon>
        <taxon>Bacillaceae</taxon>
        <taxon>Thalassorhabdus</taxon>
    </lineage>
</organism>
<dbReference type="PANTHER" id="PTHR43847">
    <property type="entry name" value="BLL3993 PROTEIN"/>
    <property type="match status" value="1"/>
</dbReference>
<reference evidence="7" key="1">
    <citation type="journal article" date="2019" name="Int. J. Syst. Evol. Microbiol.">
        <title>The Global Catalogue of Microorganisms (GCM) 10K type strain sequencing project: providing services to taxonomists for standard genome sequencing and annotation.</title>
        <authorList>
            <consortium name="The Broad Institute Genomics Platform"/>
            <consortium name="The Broad Institute Genome Sequencing Center for Infectious Disease"/>
            <person name="Wu L."/>
            <person name="Ma J."/>
        </authorList>
    </citation>
    <scope>NUCLEOTIDE SEQUENCE [LARGE SCALE GENOMIC DNA]</scope>
    <source>
        <strain evidence="7">CECT 7184</strain>
    </source>
</reference>